<dbReference type="PANTHER" id="PTHR10357">
    <property type="entry name" value="ALPHA-AMYLASE FAMILY MEMBER"/>
    <property type="match status" value="1"/>
</dbReference>
<dbReference type="PANTHER" id="PTHR10357:SF179">
    <property type="entry name" value="NEUTRAL AND BASIC AMINO ACID TRANSPORT PROTEIN RBAT"/>
    <property type="match status" value="1"/>
</dbReference>
<comment type="caution">
    <text evidence="3">The sequence shown here is derived from an EMBL/GenBank/DDBJ whole genome shotgun (WGS) entry which is preliminary data.</text>
</comment>
<protein>
    <submittedName>
        <fullName evidence="3">Alpha-glucosidase</fullName>
    </submittedName>
</protein>
<evidence type="ECO:0000256" key="1">
    <source>
        <dbReference type="ARBA" id="ARBA00008061"/>
    </source>
</evidence>
<comment type="similarity">
    <text evidence="1">Belongs to the glycosyl hydrolase 13 family.</text>
</comment>
<dbReference type="InterPro" id="IPR017853">
    <property type="entry name" value="GH"/>
</dbReference>
<evidence type="ECO:0000313" key="4">
    <source>
        <dbReference type="Proteomes" id="UP000805614"/>
    </source>
</evidence>
<proteinExistence type="inferred from homology"/>
<keyword evidence="4" id="KW-1185">Reference proteome</keyword>
<name>A0ABR7LGC1_9ACTN</name>
<accession>A0ABR7LGC1</accession>
<reference evidence="3 4" key="1">
    <citation type="submission" date="2020-06" db="EMBL/GenBank/DDBJ databases">
        <title>Actinomadura xiongansis sp. nov., isolated from soil of Baiyangdian.</title>
        <authorList>
            <person name="Zhang X."/>
        </authorList>
    </citation>
    <scope>NUCLEOTIDE SEQUENCE [LARGE SCALE GENOMIC DNA]</scope>
    <source>
        <strain evidence="3 4">HBUM206468</strain>
    </source>
</reference>
<dbReference type="EMBL" id="JABVEC010000001">
    <property type="protein sequence ID" value="MBC6463891.1"/>
    <property type="molecule type" value="Genomic_DNA"/>
</dbReference>
<dbReference type="Gene3D" id="3.20.20.80">
    <property type="entry name" value="Glycosidases"/>
    <property type="match status" value="1"/>
</dbReference>
<dbReference type="Proteomes" id="UP000805614">
    <property type="component" value="Unassembled WGS sequence"/>
</dbReference>
<evidence type="ECO:0000259" key="2">
    <source>
        <dbReference type="SMART" id="SM00642"/>
    </source>
</evidence>
<sequence>MGDFAGVRARLPYLADLGVDAIWFSPFYPSPMADGGYDVADYRGIDPRFGTLGDFDAMLAEAAQHDMRVIVDLVPNHCSSAHPAFQAALAAAPGSPEREMFLFRDGRADGPPNNWQSIFGGSAWTQVPDGQWYLHLFDSSQPDWNWHNPAVGAMFEDVIRFWLDRGVAGLRVDVAHGLYKDPLLPDAADPTPSDRPSAWYHRPELHDLYRGWRTVLDSYPADVFPGERTAVGEFWFDEPEGMLTYFVDGEMHQIFNFLPIATPWDAGAWRKTIDFSISAAGETSVVAPWVIGNHDVPRLVTRYGKPEFDVWGHPAPEDVDVELGGRRARALALLQLALPGSAYVYQGEELGLPEVLDLPDEVRDDPIFHRSKGERLGRDGCRVPLPWSGDAPPFGFSPDGAATWLPQPEDWKRRTVEVQLSDPTSTLRLYREAIRLRPSGPMRWLDAEPGVLAFARGDGFACLVNMGDAPVPLPAGHEVMLASGPVTDGLLPADTAAWLTA</sequence>
<feature type="domain" description="Glycosyl hydrolase family 13 catalytic" evidence="2">
    <location>
        <begin position="1"/>
        <end position="382"/>
    </location>
</feature>
<organism evidence="3 4">
    <name type="scientific">Actinomadura alba</name>
    <dbReference type="NCBI Taxonomy" id="406431"/>
    <lineage>
        <taxon>Bacteria</taxon>
        <taxon>Bacillati</taxon>
        <taxon>Actinomycetota</taxon>
        <taxon>Actinomycetes</taxon>
        <taxon>Streptosporangiales</taxon>
        <taxon>Thermomonosporaceae</taxon>
        <taxon>Actinomadura</taxon>
    </lineage>
</organism>
<dbReference type="SUPFAM" id="SSF51445">
    <property type="entry name" value="(Trans)glycosidases"/>
    <property type="match status" value="1"/>
</dbReference>
<evidence type="ECO:0000313" key="3">
    <source>
        <dbReference type="EMBL" id="MBC6463891.1"/>
    </source>
</evidence>
<dbReference type="SMART" id="SM00642">
    <property type="entry name" value="Aamy"/>
    <property type="match status" value="1"/>
</dbReference>
<dbReference type="InterPro" id="IPR006047">
    <property type="entry name" value="GH13_cat_dom"/>
</dbReference>
<gene>
    <name evidence="3" type="ORF">HKK74_00030</name>
</gene>
<dbReference type="Gene3D" id="3.90.400.10">
    <property type="entry name" value="Oligo-1,6-glucosidase, Domain 2"/>
    <property type="match status" value="1"/>
</dbReference>
<dbReference type="InterPro" id="IPR045857">
    <property type="entry name" value="O16G_dom_2"/>
</dbReference>
<dbReference type="Pfam" id="PF00128">
    <property type="entry name" value="Alpha-amylase"/>
    <property type="match status" value="1"/>
</dbReference>